<organism evidence="3 4">
    <name type="scientific">Melanomma pulvis-pyrius CBS 109.77</name>
    <dbReference type="NCBI Taxonomy" id="1314802"/>
    <lineage>
        <taxon>Eukaryota</taxon>
        <taxon>Fungi</taxon>
        <taxon>Dikarya</taxon>
        <taxon>Ascomycota</taxon>
        <taxon>Pezizomycotina</taxon>
        <taxon>Dothideomycetes</taxon>
        <taxon>Pleosporomycetidae</taxon>
        <taxon>Pleosporales</taxon>
        <taxon>Melanommataceae</taxon>
        <taxon>Melanomma</taxon>
    </lineage>
</organism>
<evidence type="ECO:0000256" key="2">
    <source>
        <dbReference type="SAM" id="Phobius"/>
    </source>
</evidence>
<dbReference type="OrthoDB" id="3687641at2759"/>
<dbReference type="PANTHER" id="PTHR33365">
    <property type="entry name" value="YALI0B05434P"/>
    <property type="match status" value="1"/>
</dbReference>
<gene>
    <name evidence="3" type="ORF">K505DRAFT_322305</name>
</gene>
<dbReference type="Proteomes" id="UP000799757">
    <property type="component" value="Unassembled WGS sequence"/>
</dbReference>
<evidence type="ECO:0000313" key="3">
    <source>
        <dbReference type="EMBL" id="KAF2797783.1"/>
    </source>
</evidence>
<keyword evidence="4" id="KW-1185">Reference proteome</keyword>
<keyword evidence="2" id="KW-0472">Membrane</keyword>
<name>A0A6A6XNR8_9PLEO</name>
<evidence type="ECO:0008006" key="5">
    <source>
        <dbReference type="Google" id="ProtNLM"/>
    </source>
</evidence>
<protein>
    <recommendedName>
        <fullName evidence="5">Tat pathway signal sequence</fullName>
    </recommendedName>
</protein>
<evidence type="ECO:0000313" key="4">
    <source>
        <dbReference type="Proteomes" id="UP000799757"/>
    </source>
</evidence>
<dbReference type="Pfam" id="PF11807">
    <property type="entry name" value="UstYa"/>
    <property type="match status" value="1"/>
</dbReference>
<feature type="transmembrane region" description="Helical" evidence="2">
    <location>
        <begin position="51"/>
        <end position="70"/>
    </location>
</feature>
<dbReference type="GO" id="GO:0043386">
    <property type="term" value="P:mycotoxin biosynthetic process"/>
    <property type="evidence" value="ECO:0007669"/>
    <property type="project" value="InterPro"/>
</dbReference>
<dbReference type="InterPro" id="IPR021765">
    <property type="entry name" value="UstYa-like"/>
</dbReference>
<sequence length="261" mass="30014">MSSHHLLPYRARDDEESCADQDFHHYGTEDYHDPEKSTSGRRTQILSRVSFLNIGFAVCNLTVFVFLMLAHHVDQCIHPTSAQSPADHIVRYNSTYFDKYGHLGGNPFSQPPGPELDNAWHGLLRGMNIAVEPEWLDQHNATSVRLADGPGLLVQLGVYHELHCLKKLKRWNYRDHYYSNLPEEDLKEEEIHIEHCLEWLRVAALCRSDVTLTTFQWEGVNGSRLATEYPIPRQCVDSERVLEWSEARAVNITQEGILEHA</sequence>
<evidence type="ECO:0000256" key="1">
    <source>
        <dbReference type="ARBA" id="ARBA00035112"/>
    </source>
</evidence>
<reference evidence="3" key="1">
    <citation type="journal article" date="2020" name="Stud. Mycol.">
        <title>101 Dothideomycetes genomes: a test case for predicting lifestyles and emergence of pathogens.</title>
        <authorList>
            <person name="Haridas S."/>
            <person name="Albert R."/>
            <person name="Binder M."/>
            <person name="Bloem J."/>
            <person name="Labutti K."/>
            <person name="Salamov A."/>
            <person name="Andreopoulos B."/>
            <person name="Baker S."/>
            <person name="Barry K."/>
            <person name="Bills G."/>
            <person name="Bluhm B."/>
            <person name="Cannon C."/>
            <person name="Castanera R."/>
            <person name="Culley D."/>
            <person name="Daum C."/>
            <person name="Ezra D."/>
            <person name="Gonzalez J."/>
            <person name="Henrissat B."/>
            <person name="Kuo A."/>
            <person name="Liang C."/>
            <person name="Lipzen A."/>
            <person name="Lutzoni F."/>
            <person name="Magnuson J."/>
            <person name="Mondo S."/>
            <person name="Nolan M."/>
            <person name="Ohm R."/>
            <person name="Pangilinan J."/>
            <person name="Park H.-J."/>
            <person name="Ramirez L."/>
            <person name="Alfaro M."/>
            <person name="Sun H."/>
            <person name="Tritt A."/>
            <person name="Yoshinaga Y."/>
            <person name="Zwiers L.-H."/>
            <person name="Turgeon B."/>
            <person name="Goodwin S."/>
            <person name="Spatafora J."/>
            <person name="Crous P."/>
            <person name="Grigoriev I."/>
        </authorList>
    </citation>
    <scope>NUCLEOTIDE SEQUENCE</scope>
    <source>
        <strain evidence="3">CBS 109.77</strain>
    </source>
</reference>
<comment type="similarity">
    <text evidence="1">Belongs to the ustYa family.</text>
</comment>
<dbReference type="EMBL" id="MU001798">
    <property type="protein sequence ID" value="KAF2797783.1"/>
    <property type="molecule type" value="Genomic_DNA"/>
</dbReference>
<dbReference type="AlphaFoldDB" id="A0A6A6XNR8"/>
<proteinExistence type="inferred from homology"/>
<keyword evidence="2" id="KW-1133">Transmembrane helix</keyword>
<dbReference type="PANTHER" id="PTHR33365:SF7">
    <property type="entry name" value="TAT PATHWAY SIGNAL SEQUENCE"/>
    <property type="match status" value="1"/>
</dbReference>
<accession>A0A6A6XNR8</accession>
<keyword evidence="2" id="KW-0812">Transmembrane</keyword>